<dbReference type="Proteomes" id="UP000094291">
    <property type="component" value="Unassembled WGS sequence"/>
</dbReference>
<dbReference type="STRING" id="197479.BFW38_06290"/>
<protein>
    <recommendedName>
        <fullName evidence="3">GemA protein</fullName>
    </recommendedName>
</protein>
<gene>
    <name evidence="1" type="ORF">BFW38_06290</name>
</gene>
<dbReference type="EMBL" id="MDTQ01000001">
    <property type="protein sequence ID" value="ODC03209.1"/>
    <property type="molecule type" value="Genomic_DNA"/>
</dbReference>
<evidence type="ECO:0008006" key="3">
    <source>
        <dbReference type="Google" id="ProtNLM"/>
    </source>
</evidence>
<keyword evidence="2" id="KW-1185">Reference proteome</keyword>
<comment type="caution">
    <text evidence="1">The sequence shown here is derived from an EMBL/GenBank/DDBJ whole genome shotgun (WGS) entry which is preliminary data.</text>
</comment>
<proteinExistence type="predicted"/>
<dbReference type="Pfam" id="PF06252">
    <property type="entry name" value="GemA"/>
    <property type="match status" value="1"/>
</dbReference>
<dbReference type="InterPro" id="IPR009363">
    <property type="entry name" value="Phage_Mu_Gp16"/>
</dbReference>
<evidence type="ECO:0000313" key="2">
    <source>
        <dbReference type="Proteomes" id="UP000094291"/>
    </source>
</evidence>
<organism evidence="1 2">
    <name type="scientific">Terasakiispira papahanaumokuakeensis</name>
    <dbReference type="NCBI Taxonomy" id="197479"/>
    <lineage>
        <taxon>Bacteria</taxon>
        <taxon>Pseudomonadati</taxon>
        <taxon>Pseudomonadota</taxon>
        <taxon>Gammaproteobacteria</taxon>
        <taxon>Oceanospirillales</taxon>
        <taxon>Terasakiispira</taxon>
    </lineage>
</organism>
<dbReference type="AlphaFoldDB" id="A0A1E2V867"/>
<dbReference type="RefSeq" id="WP_068997625.1">
    <property type="nucleotide sequence ID" value="NZ_MDTQ01000001.1"/>
</dbReference>
<accession>A0A1E2V867</accession>
<dbReference type="OrthoDB" id="7360086at2"/>
<sequence>MPNNRLKLIKIIHVARRELGMDRDTYMQMVRGLQGLDAVQSTSELSVPNLNRVLDALKKRGFKVVPSPKTRGKPHNFESRSMPDMITKIEALLADMALPWSYADAIAQQMFGIERCSWVRQEKQLKAIIAALYNRQRKLSSQKEK</sequence>
<reference evidence="1 2" key="1">
    <citation type="submission" date="2016-08" db="EMBL/GenBank/DDBJ databases">
        <authorList>
            <person name="Seilhamer J.J."/>
        </authorList>
    </citation>
    <scope>NUCLEOTIDE SEQUENCE [LARGE SCALE GENOMIC DNA]</scope>
    <source>
        <strain evidence="1 2">PH27A</strain>
    </source>
</reference>
<name>A0A1E2V867_9GAMM</name>
<evidence type="ECO:0000313" key="1">
    <source>
        <dbReference type="EMBL" id="ODC03209.1"/>
    </source>
</evidence>